<comment type="function">
    <text evidence="5">The physiological role of BioH is to remove the methyl group introduced by BioC when the pimeloyl moiety is complete. It allows to synthesize pimeloyl-ACP via the fatty acid synthetic pathway through the hydrolysis of the ester bonds of pimeloyl-ACP esters.</text>
</comment>
<comment type="similarity">
    <text evidence="5">Belongs to the AB hydrolase superfamily. Carboxylesterase BioH family.</text>
</comment>
<feature type="active site" evidence="5">
    <location>
        <position position="210"/>
    </location>
</feature>
<dbReference type="EMBL" id="CYHB01000008">
    <property type="protein sequence ID" value="CUA88248.1"/>
    <property type="molecule type" value="Genomic_DNA"/>
</dbReference>
<feature type="binding site" evidence="5">
    <location>
        <begin position="146"/>
        <end position="150"/>
    </location>
    <ligand>
        <name>substrate</name>
    </ligand>
</feature>
<dbReference type="GO" id="GO:0016020">
    <property type="term" value="C:membrane"/>
    <property type="evidence" value="ECO:0007669"/>
    <property type="project" value="TreeGrafter"/>
</dbReference>
<dbReference type="Gene3D" id="3.40.50.1820">
    <property type="entry name" value="alpha/beta hydrolase"/>
    <property type="match status" value="1"/>
</dbReference>
<proteinExistence type="inferred from homology"/>
<comment type="pathway">
    <text evidence="5">Cofactor biosynthesis; biotin biosynthesis.</text>
</comment>
<dbReference type="UniPathway" id="UPA00078"/>
<evidence type="ECO:0000256" key="2">
    <source>
        <dbReference type="ARBA" id="ARBA00022490"/>
    </source>
</evidence>
<evidence type="ECO:0000256" key="5">
    <source>
        <dbReference type="HAMAP-Rule" id="MF_01260"/>
    </source>
</evidence>
<feature type="domain" description="AB hydrolase-1" evidence="6">
    <location>
        <begin position="16"/>
        <end position="248"/>
    </location>
</feature>
<feature type="active site" evidence="5">
    <location>
        <position position="242"/>
    </location>
</feature>
<sequence>MVASVWRAVRGTGTDIVVLHGWGLNANIWTPVVEPLAREGRLHRLDLPGYGDSQWPDNCELSFENLCRLTLEALPEKCHLIGWSLGGLVATQLALSHPERFHSLTTVASSPYFPAQEDSWPGIEPHILNTFAKQLSKDFKRTVERFLALQSLGSPHARDDVKQIKEWLFAKPMASVEVLDAGLDMLATVDLRQQLKNLQVPLLRIYGRLDALVPVAVAEQVTQLLPAKLTTQQPVIAPHCSHAPFISDAAGFIAALKPFLQQVNNQI</sequence>
<comment type="subunit">
    <text evidence="5">Monomer.</text>
</comment>
<dbReference type="NCBIfam" id="TIGR01738">
    <property type="entry name" value="bioH"/>
    <property type="match status" value="1"/>
</dbReference>
<accession>A0A0K6HBN7</accession>
<protein>
    <recommendedName>
        <fullName evidence="5">Pimeloyl-[acyl-carrier protein] methyl ester esterase</fullName>
        <ecNumber evidence="5">3.1.1.85</ecNumber>
    </recommendedName>
    <alternativeName>
        <fullName evidence="5">Biotin synthesis protein BioH</fullName>
    </alternativeName>
    <alternativeName>
        <fullName evidence="5">Carboxylesterase BioH</fullName>
    </alternativeName>
</protein>
<dbReference type="PRINTS" id="PR00111">
    <property type="entry name" value="ABHYDROLASE"/>
</dbReference>
<dbReference type="PANTHER" id="PTHR43798:SF31">
    <property type="entry name" value="AB HYDROLASE SUPERFAMILY PROTEIN YCLE"/>
    <property type="match status" value="1"/>
</dbReference>
<dbReference type="Proteomes" id="UP000182598">
    <property type="component" value="Unassembled WGS sequence"/>
</dbReference>
<keyword evidence="1 5" id="KW-0719">Serine esterase</keyword>
<evidence type="ECO:0000259" key="6">
    <source>
        <dbReference type="Pfam" id="PF00561"/>
    </source>
</evidence>
<keyword evidence="3 5" id="KW-0093">Biotin biosynthesis</keyword>
<dbReference type="EC" id="3.1.1.85" evidence="5"/>
<dbReference type="RefSeq" id="WP_055439757.1">
    <property type="nucleotide sequence ID" value="NZ_CYHB01000008.1"/>
</dbReference>
<feature type="binding site" evidence="5">
    <location>
        <position position="22"/>
    </location>
    <ligand>
        <name>substrate</name>
    </ligand>
</feature>
<feature type="binding site" evidence="5">
    <location>
        <begin position="84"/>
        <end position="85"/>
    </location>
    <ligand>
        <name>substrate</name>
    </ligand>
</feature>
<keyword evidence="2 5" id="KW-0963">Cytoplasm</keyword>
<evidence type="ECO:0000256" key="1">
    <source>
        <dbReference type="ARBA" id="ARBA00022487"/>
    </source>
</evidence>
<organism evidence="7 8">
    <name type="scientific">Pseudidiomarina woesei</name>
    <dbReference type="NCBI Taxonomy" id="1381080"/>
    <lineage>
        <taxon>Bacteria</taxon>
        <taxon>Pseudomonadati</taxon>
        <taxon>Pseudomonadota</taxon>
        <taxon>Gammaproteobacteria</taxon>
        <taxon>Alteromonadales</taxon>
        <taxon>Idiomarinaceae</taxon>
        <taxon>Pseudidiomarina</taxon>
    </lineage>
</organism>
<evidence type="ECO:0000313" key="7">
    <source>
        <dbReference type="EMBL" id="CUA88248.1"/>
    </source>
</evidence>
<keyword evidence="4 5" id="KW-0378">Hydrolase</keyword>
<comment type="catalytic activity">
    <reaction evidence="5">
        <text>6-carboxyhexanoyl-[ACP] methyl ester + H2O = 6-carboxyhexanoyl-[ACP] + methanol + H(+)</text>
        <dbReference type="Rhea" id="RHEA:42700"/>
        <dbReference type="Rhea" id="RHEA-COMP:9955"/>
        <dbReference type="Rhea" id="RHEA-COMP:10186"/>
        <dbReference type="ChEBI" id="CHEBI:15377"/>
        <dbReference type="ChEBI" id="CHEBI:15378"/>
        <dbReference type="ChEBI" id="CHEBI:17790"/>
        <dbReference type="ChEBI" id="CHEBI:78846"/>
        <dbReference type="ChEBI" id="CHEBI:82735"/>
        <dbReference type="EC" id="3.1.1.85"/>
    </reaction>
</comment>
<dbReference type="GO" id="GO:0090499">
    <property type="term" value="F:pimelyl-[acyl-carrier protein] methyl ester esterase activity"/>
    <property type="evidence" value="ECO:0007669"/>
    <property type="project" value="UniProtKB-EC"/>
</dbReference>
<dbReference type="InterPro" id="IPR000073">
    <property type="entry name" value="AB_hydrolase_1"/>
</dbReference>
<evidence type="ECO:0000256" key="4">
    <source>
        <dbReference type="ARBA" id="ARBA00022801"/>
    </source>
</evidence>
<dbReference type="HAMAP" id="MF_01260">
    <property type="entry name" value="Carboxylester"/>
    <property type="match status" value="1"/>
</dbReference>
<dbReference type="PANTHER" id="PTHR43798">
    <property type="entry name" value="MONOACYLGLYCEROL LIPASE"/>
    <property type="match status" value="1"/>
</dbReference>
<name>A0A0K6HBN7_9GAMM</name>
<dbReference type="InterPro" id="IPR010076">
    <property type="entry name" value="BioH"/>
</dbReference>
<dbReference type="Pfam" id="PF00561">
    <property type="entry name" value="Abhydrolase_1"/>
    <property type="match status" value="1"/>
</dbReference>
<evidence type="ECO:0000313" key="8">
    <source>
        <dbReference type="Proteomes" id="UP000182598"/>
    </source>
</evidence>
<evidence type="ECO:0000256" key="3">
    <source>
        <dbReference type="ARBA" id="ARBA00022756"/>
    </source>
</evidence>
<dbReference type="GO" id="GO:0005737">
    <property type="term" value="C:cytoplasm"/>
    <property type="evidence" value="ECO:0007669"/>
    <property type="project" value="UniProtKB-SubCell"/>
</dbReference>
<keyword evidence="8" id="KW-1185">Reference proteome</keyword>
<feature type="binding site" evidence="5">
    <location>
        <position position="242"/>
    </location>
    <ligand>
        <name>substrate</name>
    </ligand>
</feature>
<comment type="subcellular location">
    <subcellularLocation>
        <location evidence="5">Cytoplasm</location>
    </subcellularLocation>
</comment>
<reference evidence="8" key="1">
    <citation type="submission" date="2015-08" db="EMBL/GenBank/DDBJ databases">
        <authorList>
            <person name="Varghese N."/>
        </authorList>
    </citation>
    <scope>NUCLEOTIDE SEQUENCE [LARGE SCALE GENOMIC DNA]</scope>
    <source>
        <strain evidence="8">DSM 27808</strain>
    </source>
</reference>
<dbReference type="GO" id="GO:0009102">
    <property type="term" value="P:biotin biosynthetic process"/>
    <property type="evidence" value="ECO:0007669"/>
    <property type="project" value="UniProtKB-UniRule"/>
</dbReference>
<feature type="active site" description="Nucleophile" evidence="5">
    <location>
        <position position="84"/>
    </location>
</feature>
<dbReference type="InterPro" id="IPR029058">
    <property type="entry name" value="AB_hydrolase_fold"/>
</dbReference>
<gene>
    <name evidence="5" type="primary">bioH</name>
    <name evidence="7" type="ORF">Ga0061064_2118</name>
</gene>
<dbReference type="AlphaFoldDB" id="A0A0K6HBN7"/>
<dbReference type="SUPFAM" id="SSF53474">
    <property type="entry name" value="alpha/beta-Hydrolases"/>
    <property type="match status" value="1"/>
</dbReference>
<dbReference type="OrthoDB" id="9780744at2"/>
<dbReference type="InterPro" id="IPR050266">
    <property type="entry name" value="AB_hydrolase_sf"/>
</dbReference>